<dbReference type="Proteomes" id="UP001500752">
    <property type="component" value="Unassembled WGS sequence"/>
</dbReference>
<evidence type="ECO:0000313" key="3">
    <source>
        <dbReference type="EMBL" id="GAA3667764.1"/>
    </source>
</evidence>
<proteinExistence type="inferred from homology"/>
<keyword evidence="2" id="KW-0413">Isomerase</keyword>
<dbReference type="SUPFAM" id="SSF54506">
    <property type="entry name" value="Diaminopimelate epimerase-like"/>
    <property type="match status" value="2"/>
</dbReference>
<reference evidence="4" key="1">
    <citation type="journal article" date="2019" name="Int. J. Syst. Evol. Microbiol.">
        <title>The Global Catalogue of Microorganisms (GCM) 10K type strain sequencing project: providing services to taxonomists for standard genome sequencing and annotation.</title>
        <authorList>
            <consortium name="The Broad Institute Genomics Platform"/>
            <consortium name="The Broad Institute Genome Sequencing Center for Infectious Disease"/>
            <person name="Wu L."/>
            <person name="Ma J."/>
        </authorList>
    </citation>
    <scope>NUCLEOTIDE SEQUENCE [LARGE SCALE GENOMIC DNA]</scope>
    <source>
        <strain evidence="4">JCM 30742</strain>
    </source>
</reference>
<comment type="similarity">
    <text evidence="1">Belongs to the PrpF family.</text>
</comment>
<dbReference type="NCBIfam" id="NF033377">
    <property type="entry name" value="OMA_tautomer"/>
    <property type="match status" value="1"/>
</dbReference>
<dbReference type="Gene3D" id="3.10.310.10">
    <property type="entry name" value="Diaminopimelate Epimerase, Chain A, domain 1"/>
    <property type="match status" value="2"/>
</dbReference>
<protein>
    <submittedName>
        <fullName evidence="3">4-oxalomesaconate tautomerase</fullName>
    </submittedName>
</protein>
<keyword evidence="4" id="KW-1185">Reference proteome</keyword>
<comment type="caution">
    <text evidence="3">The sequence shown here is derived from an EMBL/GenBank/DDBJ whole genome shotgun (WGS) entry which is preliminary data.</text>
</comment>
<dbReference type="PANTHER" id="PTHR43709:SF3">
    <property type="entry name" value="ISOMERASE YBHH-RELATED"/>
    <property type="match status" value="1"/>
</dbReference>
<sequence length="405" mass="42159">MTLHPLTSPAPAAGPRLLGSQLAVPCWYMRGGTSKGPFFRSDDLAQDTAARDAFLLGAMGSPDPRQIDGLGGAHPLTSKAGIVSRSQRPGIDLEFRFAQLQPDSDTVDTTANCGNMLAAVVPFAVESGLLAPQHDTTTARVLTLNTGLTAEITISTPAGPATPTGAADRYVEYGGDARIDGVPGTAAAVEINFLDTAGSVCTALLPTGNLRDTVQIEGFGAVDVTCIDNGMPLVILNAVSLQRTGREPVVDLNEDTELKDRLEALRISCGALMGLGDVTARNYPKMTLVSPPQYGGAIGTRSFIPHVCHESIGVLAAVTVGTAAVLRGTVAHDVASLPDTASAVPVSVEHPSGEFTVQLELDPADPTRVARSALIRTARLIMAGDVMVPGHLWNPTDTASKEQEL</sequence>
<evidence type="ECO:0000256" key="2">
    <source>
        <dbReference type="ARBA" id="ARBA00023235"/>
    </source>
</evidence>
<organism evidence="3 4">
    <name type="scientific">Arthrobacter ginkgonis</name>
    <dbReference type="NCBI Taxonomy" id="1630594"/>
    <lineage>
        <taxon>Bacteria</taxon>
        <taxon>Bacillati</taxon>
        <taxon>Actinomycetota</taxon>
        <taxon>Actinomycetes</taxon>
        <taxon>Micrococcales</taxon>
        <taxon>Micrococcaceae</taxon>
        <taxon>Arthrobacter</taxon>
    </lineage>
</organism>
<evidence type="ECO:0000313" key="4">
    <source>
        <dbReference type="Proteomes" id="UP001500752"/>
    </source>
</evidence>
<name>A0ABP7BR84_9MICC</name>
<dbReference type="EMBL" id="BAABEO010000005">
    <property type="protein sequence ID" value="GAA3667764.1"/>
    <property type="molecule type" value="Genomic_DNA"/>
</dbReference>
<dbReference type="RefSeq" id="WP_345147935.1">
    <property type="nucleotide sequence ID" value="NZ_BAABEO010000005.1"/>
</dbReference>
<dbReference type="InterPro" id="IPR047687">
    <property type="entry name" value="OMA_tautomer-like"/>
</dbReference>
<dbReference type="Pfam" id="PF04303">
    <property type="entry name" value="PrpF"/>
    <property type="match status" value="1"/>
</dbReference>
<dbReference type="InterPro" id="IPR007400">
    <property type="entry name" value="PrpF-like"/>
</dbReference>
<accession>A0ABP7BR84</accession>
<evidence type="ECO:0000256" key="1">
    <source>
        <dbReference type="ARBA" id="ARBA00007673"/>
    </source>
</evidence>
<gene>
    <name evidence="3" type="ORF">GCM10023081_02990</name>
</gene>
<dbReference type="PANTHER" id="PTHR43709">
    <property type="entry name" value="ACONITATE ISOMERASE-RELATED"/>
    <property type="match status" value="1"/>
</dbReference>